<gene>
    <name evidence="1" type="ORF">TOPH_08083</name>
</gene>
<sequence>MPTVKLIDFNYSVKVGDALSVDYGPYVRQHRELFGGVYGNAGPVTEQFVLGSVFWYMARGSKLYSELEVPDQVHGLLDGIFPATDAEDPIDKIIEDLAQRRLCHCYKEYPFKRKKAPSLLFHRCSTDASCHARELDGRSLTVCLSLIPPLMM</sequence>
<comment type="caution">
    <text evidence="1">The sequence shown here is derived from an EMBL/GenBank/DDBJ whole genome shotgun (WGS) entry which is preliminary data.</text>
</comment>
<reference evidence="1 2" key="1">
    <citation type="journal article" date="2015" name="BMC Genomics">
        <title>The genome of the truffle-parasite Tolypocladium ophioglossoides and the evolution of antifungal peptaibiotics.</title>
        <authorList>
            <person name="Quandt C.A."/>
            <person name="Bushley K.E."/>
            <person name="Spatafora J.W."/>
        </authorList>
    </citation>
    <scope>NUCLEOTIDE SEQUENCE [LARGE SCALE GENOMIC DNA]</scope>
    <source>
        <strain evidence="1 2">CBS 100239</strain>
    </source>
</reference>
<accession>A0A0L0MZD2</accession>
<evidence type="ECO:0008006" key="3">
    <source>
        <dbReference type="Google" id="ProtNLM"/>
    </source>
</evidence>
<dbReference type="InterPro" id="IPR011009">
    <property type="entry name" value="Kinase-like_dom_sf"/>
</dbReference>
<dbReference type="SUPFAM" id="SSF56112">
    <property type="entry name" value="Protein kinase-like (PK-like)"/>
    <property type="match status" value="1"/>
</dbReference>
<dbReference type="OrthoDB" id="4062651at2759"/>
<evidence type="ECO:0000313" key="2">
    <source>
        <dbReference type="Proteomes" id="UP000036947"/>
    </source>
</evidence>
<keyword evidence="2" id="KW-1185">Reference proteome</keyword>
<dbReference type="Proteomes" id="UP000036947">
    <property type="component" value="Unassembled WGS sequence"/>
</dbReference>
<proteinExistence type="predicted"/>
<protein>
    <recommendedName>
        <fullName evidence="3">Protein kinase domain-containing protein</fullName>
    </recommendedName>
</protein>
<dbReference type="STRING" id="1163406.A0A0L0MZD2"/>
<name>A0A0L0MZD2_TOLOC</name>
<evidence type="ECO:0000313" key="1">
    <source>
        <dbReference type="EMBL" id="KND87253.1"/>
    </source>
</evidence>
<organism evidence="1 2">
    <name type="scientific">Tolypocladium ophioglossoides (strain CBS 100239)</name>
    <name type="common">Snaketongue truffleclub</name>
    <name type="synonym">Elaphocordyceps ophioglossoides</name>
    <dbReference type="NCBI Taxonomy" id="1163406"/>
    <lineage>
        <taxon>Eukaryota</taxon>
        <taxon>Fungi</taxon>
        <taxon>Dikarya</taxon>
        <taxon>Ascomycota</taxon>
        <taxon>Pezizomycotina</taxon>
        <taxon>Sordariomycetes</taxon>
        <taxon>Hypocreomycetidae</taxon>
        <taxon>Hypocreales</taxon>
        <taxon>Ophiocordycipitaceae</taxon>
        <taxon>Tolypocladium</taxon>
    </lineage>
</organism>
<dbReference type="EMBL" id="LFRF01000039">
    <property type="protein sequence ID" value="KND87253.1"/>
    <property type="molecule type" value="Genomic_DNA"/>
</dbReference>
<dbReference type="AlphaFoldDB" id="A0A0L0MZD2"/>